<dbReference type="FunFam" id="3.30.160.60:FF:000202">
    <property type="entry name" value="Zinc finger protein 574"/>
    <property type="match status" value="1"/>
</dbReference>
<evidence type="ECO:0000256" key="2">
    <source>
        <dbReference type="ARBA" id="ARBA00004123"/>
    </source>
</evidence>
<evidence type="ECO:0000256" key="8">
    <source>
        <dbReference type="ARBA" id="ARBA00023015"/>
    </source>
</evidence>
<name>A0A0X3P3K7_SCHSO</name>
<dbReference type="SMART" id="SM00355">
    <property type="entry name" value="ZnF_C2H2"/>
    <property type="match status" value="7"/>
</dbReference>
<feature type="region of interest" description="Disordered" evidence="13">
    <location>
        <begin position="554"/>
        <end position="595"/>
    </location>
</feature>
<evidence type="ECO:0000256" key="5">
    <source>
        <dbReference type="ARBA" id="ARBA00022737"/>
    </source>
</evidence>
<feature type="region of interest" description="Disordered" evidence="13">
    <location>
        <begin position="1"/>
        <end position="156"/>
    </location>
</feature>
<feature type="compositionally biased region" description="Basic and acidic residues" evidence="13">
    <location>
        <begin position="18"/>
        <end position="29"/>
    </location>
</feature>
<evidence type="ECO:0000256" key="12">
    <source>
        <dbReference type="PROSITE-ProRule" id="PRU00042"/>
    </source>
</evidence>
<evidence type="ECO:0000259" key="14">
    <source>
        <dbReference type="PROSITE" id="PS50157"/>
    </source>
</evidence>
<dbReference type="GO" id="GO:0005634">
    <property type="term" value="C:nucleus"/>
    <property type="evidence" value="ECO:0007669"/>
    <property type="project" value="UniProtKB-SubCell"/>
</dbReference>
<dbReference type="InterPro" id="IPR013087">
    <property type="entry name" value="Znf_C2H2_type"/>
</dbReference>
<keyword evidence="4" id="KW-0479">Metal-binding</keyword>
<keyword evidence="11" id="KW-0539">Nucleus</keyword>
<evidence type="ECO:0000256" key="13">
    <source>
        <dbReference type="SAM" id="MobiDB-lite"/>
    </source>
</evidence>
<dbReference type="InterPro" id="IPR036236">
    <property type="entry name" value="Znf_C2H2_sf"/>
</dbReference>
<dbReference type="AlphaFoldDB" id="A0A0X3P3K7"/>
<evidence type="ECO:0000256" key="3">
    <source>
        <dbReference type="ARBA" id="ARBA00006991"/>
    </source>
</evidence>
<organism evidence="15">
    <name type="scientific">Schistocephalus solidus</name>
    <name type="common">Tapeworm</name>
    <dbReference type="NCBI Taxonomy" id="70667"/>
    <lineage>
        <taxon>Eukaryota</taxon>
        <taxon>Metazoa</taxon>
        <taxon>Spiralia</taxon>
        <taxon>Lophotrochozoa</taxon>
        <taxon>Platyhelminthes</taxon>
        <taxon>Cestoda</taxon>
        <taxon>Eucestoda</taxon>
        <taxon>Diphyllobothriidea</taxon>
        <taxon>Diphyllobothriidae</taxon>
        <taxon>Schistocephalus</taxon>
    </lineage>
</organism>
<dbReference type="FunFam" id="3.30.160.60:FF:001297">
    <property type="entry name" value="Zinc finger and SCAN domain-containing protein 2"/>
    <property type="match status" value="1"/>
</dbReference>
<feature type="region of interest" description="Disordered" evidence="13">
    <location>
        <begin position="451"/>
        <end position="503"/>
    </location>
</feature>
<evidence type="ECO:0000256" key="1">
    <source>
        <dbReference type="ARBA" id="ARBA00003767"/>
    </source>
</evidence>
<evidence type="ECO:0000256" key="9">
    <source>
        <dbReference type="ARBA" id="ARBA00023125"/>
    </source>
</evidence>
<feature type="domain" description="C2H2-type" evidence="14">
    <location>
        <begin position="219"/>
        <end position="246"/>
    </location>
</feature>
<proteinExistence type="inferred from homology"/>
<keyword evidence="8" id="KW-0805">Transcription regulation</keyword>
<comment type="similarity">
    <text evidence="3">Belongs to the krueppel C2H2-type zinc-finger protein family.</text>
</comment>
<protein>
    <recommendedName>
        <fullName evidence="14">C2H2-type domain-containing protein</fullName>
    </recommendedName>
</protein>
<dbReference type="PROSITE" id="PS50157">
    <property type="entry name" value="ZINC_FINGER_C2H2_2"/>
    <property type="match status" value="4"/>
</dbReference>
<feature type="domain" description="C2H2-type" evidence="14">
    <location>
        <begin position="275"/>
        <end position="297"/>
    </location>
</feature>
<dbReference type="Pfam" id="PF00096">
    <property type="entry name" value="zf-C2H2"/>
    <property type="match status" value="3"/>
</dbReference>
<keyword evidence="10" id="KW-0804">Transcription</keyword>
<gene>
    <name evidence="15" type="ORF">TR113538</name>
</gene>
<evidence type="ECO:0000256" key="4">
    <source>
        <dbReference type="ARBA" id="ARBA00022723"/>
    </source>
</evidence>
<dbReference type="SUPFAM" id="SSF57667">
    <property type="entry name" value="beta-beta-alpha zinc fingers"/>
    <property type="match status" value="3"/>
</dbReference>
<keyword evidence="6 12" id="KW-0863">Zinc-finger</keyword>
<dbReference type="GO" id="GO:0008270">
    <property type="term" value="F:zinc ion binding"/>
    <property type="evidence" value="ECO:0007669"/>
    <property type="project" value="UniProtKB-KW"/>
</dbReference>
<dbReference type="FunFam" id="3.30.160.60:FF:000226">
    <property type="entry name" value="Zinc finger protein 236 variant"/>
    <property type="match status" value="1"/>
</dbReference>
<dbReference type="InterPro" id="IPR050752">
    <property type="entry name" value="C2H2-ZF_domain"/>
</dbReference>
<feature type="compositionally biased region" description="Basic residues" evidence="13">
    <location>
        <begin position="1"/>
        <end position="10"/>
    </location>
</feature>
<dbReference type="PANTHER" id="PTHR24384:SF189">
    <property type="entry name" value="C2H2-TYPE DOMAIN-CONTAINING PROTEIN-RELATED"/>
    <property type="match status" value="1"/>
</dbReference>
<comment type="function">
    <text evidence="1">May be involved in transcriptional regulation.</text>
</comment>
<dbReference type="PANTHER" id="PTHR24384">
    <property type="entry name" value="FINGER PUTATIVE TRANSCRIPTION FACTOR FAMILY-RELATED"/>
    <property type="match status" value="1"/>
</dbReference>
<dbReference type="EMBL" id="GEEE01010506">
    <property type="protein sequence ID" value="JAP52719.1"/>
    <property type="molecule type" value="Transcribed_RNA"/>
</dbReference>
<feature type="domain" description="C2H2-type" evidence="14">
    <location>
        <begin position="400"/>
        <end position="428"/>
    </location>
</feature>
<comment type="subcellular location">
    <subcellularLocation>
        <location evidence="2">Nucleus</location>
    </subcellularLocation>
</comment>
<reference evidence="15" key="1">
    <citation type="submission" date="2016-01" db="EMBL/GenBank/DDBJ databases">
        <title>Reference transcriptome for the parasite Schistocephalus solidus: insights into the molecular evolution of parasitism.</title>
        <authorList>
            <person name="Hebert F.O."/>
            <person name="Grambauer S."/>
            <person name="Barber I."/>
            <person name="Landry C.R."/>
            <person name="Aubin-Horth N."/>
        </authorList>
    </citation>
    <scope>NUCLEOTIDE SEQUENCE</scope>
</reference>
<accession>A0A0X3P3K7</accession>
<keyword evidence="9" id="KW-0238">DNA-binding</keyword>
<keyword evidence="7" id="KW-0862">Zinc</keyword>
<keyword evidence="5" id="KW-0677">Repeat</keyword>
<feature type="compositionally biased region" description="Pro residues" evidence="13">
    <location>
        <begin position="76"/>
        <end position="90"/>
    </location>
</feature>
<dbReference type="Pfam" id="PF13912">
    <property type="entry name" value="zf-C2H2_6"/>
    <property type="match status" value="2"/>
</dbReference>
<dbReference type="EMBL" id="GEEE01017205">
    <property type="protein sequence ID" value="JAP46020.1"/>
    <property type="molecule type" value="Transcribed_RNA"/>
</dbReference>
<dbReference type="GO" id="GO:0000981">
    <property type="term" value="F:DNA-binding transcription factor activity, RNA polymerase II-specific"/>
    <property type="evidence" value="ECO:0007669"/>
    <property type="project" value="TreeGrafter"/>
</dbReference>
<evidence type="ECO:0000256" key="10">
    <source>
        <dbReference type="ARBA" id="ARBA00023163"/>
    </source>
</evidence>
<evidence type="ECO:0000256" key="6">
    <source>
        <dbReference type="ARBA" id="ARBA00022771"/>
    </source>
</evidence>
<feature type="compositionally biased region" description="Basic and acidic residues" evidence="13">
    <location>
        <begin position="44"/>
        <end position="62"/>
    </location>
</feature>
<feature type="domain" description="C2H2-type" evidence="14">
    <location>
        <begin position="247"/>
        <end position="274"/>
    </location>
</feature>
<dbReference type="GO" id="GO:0032502">
    <property type="term" value="P:developmental process"/>
    <property type="evidence" value="ECO:0007669"/>
    <property type="project" value="UniProtKB-ARBA"/>
</dbReference>
<evidence type="ECO:0000256" key="11">
    <source>
        <dbReference type="ARBA" id="ARBA00023242"/>
    </source>
</evidence>
<evidence type="ECO:0000313" key="15">
    <source>
        <dbReference type="EMBL" id="JAP46020.1"/>
    </source>
</evidence>
<sequence length="595" mass="65038">MPRVKGRPKHCNPLDEAADFRAETVRPRDNAATPIERTVTTILKYEKARTPPLNRADERESESPSSGALLKSTSSPPVPTPPSSPLPQPLLVPSSAANPAPSPQPPKSANRSKRKREADDTPKDSSGINKKQVNIKPKKVEQSAAGEPQPMRTAEKGKLLRPLRPLPQPVTKFVLPALTPRATKSDRDKVLTTCSVCTKVLRRGSLREHMDRHENSGKFECLTCGKNFSRASTLEKHVRAHTGERPYKCCLCPKAYRQKVHLAEHMRSHTGERPFVCRLCGFSVTSKSLLNRHLRTHGVLTSANEVPDMWLRTDAPMEQVLAAAAEVGRSLAGVTPPESQQAGAADECKLHTLRVTALNGTATLAALARKHLCDVCPAGFPTLQALRSHRLTTHGLATSYVCPTCGASLPSTKSLKVHCRTDHPQICPICDEVMSQRRRWVLEAHLREKHPGVSAESVLGPSPLSHRHIQRPPLGCSTKTADSPRKAGSKRTTDPRSSTDESLAEEVAVMKREVGHPEDKDAGLEGSGGRSLVVQLQFRPLSDHSFQIEKQIYEDTEGEDSENSIIKQLHGYSESPLPSPPGDSLPNSHTDALLS</sequence>
<dbReference type="GO" id="GO:0000978">
    <property type="term" value="F:RNA polymerase II cis-regulatory region sequence-specific DNA binding"/>
    <property type="evidence" value="ECO:0007669"/>
    <property type="project" value="TreeGrafter"/>
</dbReference>
<evidence type="ECO:0000256" key="7">
    <source>
        <dbReference type="ARBA" id="ARBA00022833"/>
    </source>
</evidence>
<dbReference type="Gene3D" id="3.30.160.60">
    <property type="entry name" value="Classic Zinc Finger"/>
    <property type="match status" value="4"/>
</dbReference>
<dbReference type="PROSITE" id="PS00028">
    <property type="entry name" value="ZINC_FINGER_C2H2_1"/>
    <property type="match status" value="5"/>
</dbReference>